<dbReference type="EMBL" id="BGPR01070424">
    <property type="protein sequence ID" value="GBO43859.1"/>
    <property type="molecule type" value="Genomic_DNA"/>
</dbReference>
<dbReference type="EMBL" id="BGPR01070421">
    <property type="protein sequence ID" value="GBO43851.1"/>
    <property type="molecule type" value="Genomic_DNA"/>
</dbReference>
<evidence type="ECO:0000313" key="2">
    <source>
        <dbReference type="EMBL" id="GBO43859.1"/>
    </source>
</evidence>
<comment type="caution">
    <text evidence="1">The sequence shown here is derived from an EMBL/GenBank/DDBJ whole genome shotgun (WGS) entry which is preliminary data.</text>
</comment>
<protein>
    <submittedName>
        <fullName evidence="1">Uncharacterized protein</fullName>
    </submittedName>
</protein>
<accession>A0A4Y2X2S0</accession>
<gene>
    <name evidence="2" type="ORF">AVEN_180197_1</name>
    <name evidence="1" type="ORF">AVEN_35367_1</name>
</gene>
<name>A0A4Y2X2S0_ARAVE</name>
<proteinExistence type="predicted"/>
<reference evidence="1 3" key="1">
    <citation type="journal article" date="2019" name="Sci. Rep.">
        <title>Orb-weaving spider Araneus ventricosus genome elucidates the spidroin gene catalogue.</title>
        <authorList>
            <person name="Kono N."/>
            <person name="Nakamura H."/>
            <person name="Ohtoshi R."/>
            <person name="Moran D.A.P."/>
            <person name="Shinohara A."/>
            <person name="Yoshida Y."/>
            <person name="Fujiwara M."/>
            <person name="Mori M."/>
            <person name="Tomita M."/>
            <person name="Arakawa K."/>
        </authorList>
    </citation>
    <scope>NUCLEOTIDE SEQUENCE [LARGE SCALE GENOMIC DNA]</scope>
</reference>
<keyword evidence="3" id="KW-1185">Reference proteome</keyword>
<evidence type="ECO:0000313" key="3">
    <source>
        <dbReference type="Proteomes" id="UP000499080"/>
    </source>
</evidence>
<sequence length="73" mass="8351">MSLQFCLQCELRAVESAVEVIISELLYDFVAISEFEIIFEELLPPVFQKKLSEFSSVNEEIYDPCGLKTPLFA</sequence>
<organism evidence="1 3">
    <name type="scientific">Araneus ventricosus</name>
    <name type="common">Orbweaver spider</name>
    <name type="synonym">Epeira ventricosa</name>
    <dbReference type="NCBI Taxonomy" id="182803"/>
    <lineage>
        <taxon>Eukaryota</taxon>
        <taxon>Metazoa</taxon>
        <taxon>Ecdysozoa</taxon>
        <taxon>Arthropoda</taxon>
        <taxon>Chelicerata</taxon>
        <taxon>Arachnida</taxon>
        <taxon>Araneae</taxon>
        <taxon>Araneomorphae</taxon>
        <taxon>Entelegynae</taxon>
        <taxon>Araneoidea</taxon>
        <taxon>Araneidae</taxon>
        <taxon>Araneus</taxon>
    </lineage>
</organism>
<evidence type="ECO:0000313" key="1">
    <source>
        <dbReference type="EMBL" id="GBO43851.1"/>
    </source>
</evidence>
<dbReference type="Proteomes" id="UP000499080">
    <property type="component" value="Unassembled WGS sequence"/>
</dbReference>
<dbReference type="AlphaFoldDB" id="A0A4Y2X2S0"/>